<dbReference type="Pfam" id="PF00512">
    <property type="entry name" value="HisKA"/>
    <property type="match status" value="1"/>
</dbReference>
<dbReference type="SUPFAM" id="SSF55874">
    <property type="entry name" value="ATPase domain of HSP90 chaperone/DNA topoisomerase II/histidine kinase"/>
    <property type="match status" value="1"/>
</dbReference>
<dbReference type="Pfam" id="PF12860">
    <property type="entry name" value="PAS_7"/>
    <property type="match status" value="1"/>
</dbReference>
<keyword evidence="4" id="KW-0808">Transferase</keyword>
<dbReference type="RefSeq" id="WP_229708193.1">
    <property type="nucleotide sequence ID" value="NZ_BMDZ01000044.1"/>
</dbReference>
<comment type="catalytic activity">
    <reaction evidence="1">
        <text>ATP + protein L-histidine = ADP + protein N-phospho-L-histidine.</text>
        <dbReference type="EC" id="2.7.13.3"/>
    </reaction>
</comment>
<name>A0ABQ1ITK6_9PROT</name>
<dbReference type="InterPro" id="IPR003661">
    <property type="entry name" value="HisK_dim/P_dom"/>
</dbReference>
<dbReference type="Gene3D" id="3.30.450.20">
    <property type="entry name" value="PAS domain"/>
    <property type="match status" value="1"/>
</dbReference>
<keyword evidence="6" id="KW-0902">Two-component regulatory system</keyword>
<dbReference type="InterPro" id="IPR004358">
    <property type="entry name" value="Sig_transdc_His_kin-like_C"/>
</dbReference>
<dbReference type="SUPFAM" id="SSF55785">
    <property type="entry name" value="PYP-like sensor domain (PAS domain)"/>
    <property type="match status" value="1"/>
</dbReference>
<feature type="domain" description="Histidine kinase" evidence="7">
    <location>
        <begin position="185"/>
        <end position="415"/>
    </location>
</feature>
<evidence type="ECO:0000313" key="8">
    <source>
        <dbReference type="EMBL" id="GGB50061.1"/>
    </source>
</evidence>
<dbReference type="EC" id="2.7.13.3" evidence="2"/>
<comment type="caution">
    <text evidence="8">The sequence shown here is derived from an EMBL/GenBank/DDBJ whole genome shotgun (WGS) entry which is preliminary data.</text>
</comment>
<keyword evidence="5" id="KW-0418">Kinase</keyword>
<evidence type="ECO:0000256" key="1">
    <source>
        <dbReference type="ARBA" id="ARBA00000085"/>
    </source>
</evidence>
<organism evidence="8 9">
    <name type="scientific">Tistrella bauzanensis</name>
    <dbReference type="NCBI Taxonomy" id="657419"/>
    <lineage>
        <taxon>Bacteria</taxon>
        <taxon>Pseudomonadati</taxon>
        <taxon>Pseudomonadota</taxon>
        <taxon>Alphaproteobacteria</taxon>
        <taxon>Geminicoccales</taxon>
        <taxon>Geminicoccaceae</taxon>
        <taxon>Tistrella</taxon>
    </lineage>
</organism>
<dbReference type="Gene3D" id="1.10.287.130">
    <property type="match status" value="1"/>
</dbReference>
<dbReference type="InterPro" id="IPR050736">
    <property type="entry name" value="Sensor_HK_Regulatory"/>
</dbReference>
<dbReference type="Gene3D" id="3.30.565.10">
    <property type="entry name" value="Histidine kinase-like ATPase, C-terminal domain"/>
    <property type="match status" value="1"/>
</dbReference>
<dbReference type="Proteomes" id="UP000603352">
    <property type="component" value="Unassembled WGS sequence"/>
</dbReference>
<dbReference type="SUPFAM" id="SSF47384">
    <property type="entry name" value="Homodimeric domain of signal transducing histidine kinase"/>
    <property type="match status" value="1"/>
</dbReference>
<dbReference type="CDD" id="cd16922">
    <property type="entry name" value="HATPase_EvgS-ArcB-TorS-like"/>
    <property type="match status" value="1"/>
</dbReference>
<dbReference type="InterPro" id="IPR003594">
    <property type="entry name" value="HATPase_dom"/>
</dbReference>
<dbReference type="SMART" id="SM00387">
    <property type="entry name" value="HATPase_c"/>
    <property type="match status" value="1"/>
</dbReference>
<proteinExistence type="predicted"/>
<dbReference type="SMART" id="SM00388">
    <property type="entry name" value="HisKA"/>
    <property type="match status" value="1"/>
</dbReference>
<reference evidence="9" key="1">
    <citation type="journal article" date="2019" name="Int. J. Syst. Evol. Microbiol.">
        <title>The Global Catalogue of Microorganisms (GCM) 10K type strain sequencing project: providing services to taxonomists for standard genome sequencing and annotation.</title>
        <authorList>
            <consortium name="The Broad Institute Genomics Platform"/>
            <consortium name="The Broad Institute Genome Sequencing Center for Infectious Disease"/>
            <person name="Wu L."/>
            <person name="Ma J."/>
        </authorList>
    </citation>
    <scope>NUCLEOTIDE SEQUENCE [LARGE SCALE GENOMIC DNA]</scope>
    <source>
        <strain evidence="9">CGMCC 1.10188</strain>
    </source>
</reference>
<dbReference type="PANTHER" id="PTHR43711">
    <property type="entry name" value="TWO-COMPONENT HISTIDINE KINASE"/>
    <property type="match status" value="1"/>
</dbReference>
<sequence length="429" mass="47997">MSDQTQHADRLLRMAVNRLPEAVIIYDTDDRVAFVNEAYRKFFPHMPPVEDLLGLRFEDVIRYSMDTSGVVLDPLARSDPHGYIEKRRRRLHHPQANPFEQLTGGRWHLVREFRVPGVGFFSLRSDITEIKQREIELKLTRDHLSRQAQQLAEARELAVRARETAIAARLEAERANRAKSDFLARVSHELRTPLNAILGFAEIIRDRLLGPSATDRYAEYAADIHGAGNHLLKLIDDILDMAKIEAGRLELSIDWFDVRSLFRDLLHTCRPLAARNDNLVLADLAPDLGAINGDVTRVRQVLLNLLSNACKFTRGGEIRITARRIVADDGGERASPGDWIEIVIADTGIGMTETQLERVFDDFVQADATISRAYGGTGLGLAICRRLCDAMGGDIRLTSAVGFGTSATLRLPVDIARSDLSPQDGPTMY</sequence>
<evidence type="ECO:0000256" key="6">
    <source>
        <dbReference type="ARBA" id="ARBA00023012"/>
    </source>
</evidence>
<dbReference type="InterPro" id="IPR036890">
    <property type="entry name" value="HATPase_C_sf"/>
</dbReference>
<evidence type="ECO:0000256" key="5">
    <source>
        <dbReference type="ARBA" id="ARBA00022777"/>
    </source>
</evidence>
<gene>
    <name evidence="8" type="ORF">GCM10011505_33940</name>
</gene>
<protein>
    <recommendedName>
        <fullName evidence="2">histidine kinase</fullName>
        <ecNumber evidence="2">2.7.13.3</ecNumber>
    </recommendedName>
</protein>
<keyword evidence="3" id="KW-0597">Phosphoprotein</keyword>
<evidence type="ECO:0000259" key="7">
    <source>
        <dbReference type="PROSITE" id="PS50109"/>
    </source>
</evidence>
<dbReference type="CDD" id="cd00082">
    <property type="entry name" value="HisKA"/>
    <property type="match status" value="1"/>
</dbReference>
<accession>A0ABQ1ITK6</accession>
<evidence type="ECO:0000256" key="3">
    <source>
        <dbReference type="ARBA" id="ARBA00022553"/>
    </source>
</evidence>
<dbReference type="InterPro" id="IPR036097">
    <property type="entry name" value="HisK_dim/P_sf"/>
</dbReference>
<dbReference type="PROSITE" id="PS50109">
    <property type="entry name" value="HIS_KIN"/>
    <property type="match status" value="1"/>
</dbReference>
<dbReference type="Pfam" id="PF02518">
    <property type="entry name" value="HATPase_c"/>
    <property type="match status" value="1"/>
</dbReference>
<dbReference type="PRINTS" id="PR00344">
    <property type="entry name" value="BCTRLSENSOR"/>
</dbReference>
<evidence type="ECO:0000256" key="4">
    <source>
        <dbReference type="ARBA" id="ARBA00022679"/>
    </source>
</evidence>
<evidence type="ECO:0000256" key="2">
    <source>
        <dbReference type="ARBA" id="ARBA00012438"/>
    </source>
</evidence>
<evidence type="ECO:0000313" key="9">
    <source>
        <dbReference type="Proteomes" id="UP000603352"/>
    </source>
</evidence>
<dbReference type="InterPro" id="IPR005467">
    <property type="entry name" value="His_kinase_dom"/>
</dbReference>
<dbReference type="PANTHER" id="PTHR43711:SF26">
    <property type="entry name" value="SENSOR HISTIDINE KINASE RCSC"/>
    <property type="match status" value="1"/>
</dbReference>
<keyword evidence="9" id="KW-1185">Reference proteome</keyword>
<dbReference type="InterPro" id="IPR035965">
    <property type="entry name" value="PAS-like_dom_sf"/>
</dbReference>
<dbReference type="EMBL" id="BMDZ01000044">
    <property type="protein sequence ID" value="GGB50061.1"/>
    <property type="molecule type" value="Genomic_DNA"/>
</dbReference>